<dbReference type="AlphaFoldDB" id="A9TDW1"/>
<name>A9TDW1_PHYPA</name>
<dbReference type="OrthoDB" id="116883at2759"/>
<dbReference type="FunFam" id="1.10.3520.10:FF:000005">
    <property type="entry name" value="Accelerated cell death 11"/>
    <property type="match status" value="1"/>
</dbReference>
<protein>
    <recommendedName>
        <fullName evidence="3">Glycolipid transfer protein domain-containing protein</fullName>
    </recommendedName>
</protein>
<dbReference type="Gene3D" id="1.10.3520.10">
    <property type="entry name" value="Glycolipid transfer protein"/>
    <property type="match status" value="1"/>
</dbReference>
<accession>A9TDW1</accession>
<dbReference type="GO" id="GO:0035627">
    <property type="term" value="P:ceramide transport"/>
    <property type="evidence" value="ECO:0000318"/>
    <property type="project" value="GO_Central"/>
</dbReference>
<dbReference type="GO" id="GO:1902388">
    <property type="term" value="F:ceramide 1-phosphate transfer activity"/>
    <property type="evidence" value="ECO:0000318"/>
    <property type="project" value="GO_Central"/>
</dbReference>
<dbReference type="InterPro" id="IPR014830">
    <property type="entry name" value="Glycolipid_transfer_prot_dom"/>
</dbReference>
<keyword evidence="6" id="KW-1185">Reference proteome</keyword>
<dbReference type="PANTHER" id="PTHR10219:SF43">
    <property type="entry name" value="GLYCOLIPID TRANSFER PROTEIN DOMAIN-CONTAINING PROTEIN"/>
    <property type="match status" value="1"/>
</dbReference>
<comment type="similarity">
    <text evidence="1">Belongs to the GLTP family.</text>
</comment>
<evidence type="ECO:0000259" key="3">
    <source>
        <dbReference type="Pfam" id="PF08718"/>
    </source>
</evidence>
<dbReference type="Pfam" id="PF08718">
    <property type="entry name" value="GLTP"/>
    <property type="match status" value="1"/>
</dbReference>
<dbReference type="GO" id="GO:1902387">
    <property type="term" value="F:ceramide 1-phosphate binding"/>
    <property type="evidence" value="ECO:0000318"/>
    <property type="project" value="GO_Central"/>
</dbReference>
<dbReference type="Gramene" id="Pp3c15_300V3.2">
    <property type="protein sequence ID" value="Pp3c15_300V3.2"/>
    <property type="gene ID" value="Pp3c15_300"/>
</dbReference>
<dbReference type="OMA" id="DCASRAY"/>
<evidence type="ECO:0000256" key="1">
    <source>
        <dbReference type="ARBA" id="ARBA00007148"/>
    </source>
</evidence>
<dbReference type="EnsemblPlants" id="Pp3c15_300V3.2">
    <property type="protein sequence ID" value="Pp3c15_300V3.2"/>
    <property type="gene ID" value="Pp3c15_300"/>
</dbReference>
<dbReference type="GO" id="GO:0120009">
    <property type="term" value="P:intermembrane lipid transfer"/>
    <property type="evidence" value="ECO:0000318"/>
    <property type="project" value="GO_Central"/>
</dbReference>
<dbReference type="GeneID" id="112292636"/>
<dbReference type="InterPro" id="IPR036497">
    <property type="entry name" value="GLTP_sf"/>
</dbReference>
<evidence type="ECO:0000313" key="5">
    <source>
        <dbReference type="EnsemblPlants" id="Pp3c15_300V3.1"/>
    </source>
</evidence>
<reference evidence="4 6" key="2">
    <citation type="journal article" date="2018" name="Plant J.">
        <title>The Physcomitrella patens chromosome-scale assembly reveals moss genome structure and evolution.</title>
        <authorList>
            <person name="Lang D."/>
            <person name="Ullrich K.K."/>
            <person name="Murat F."/>
            <person name="Fuchs J."/>
            <person name="Jenkins J."/>
            <person name="Haas F.B."/>
            <person name="Piednoel M."/>
            <person name="Gundlach H."/>
            <person name="Van Bel M."/>
            <person name="Meyberg R."/>
            <person name="Vives C."/>
            <person name="Morata J."/>
            <person name="Symeonidi A."/>
            <person name="Hiss M."/>
            <person name="Muchero W."/>
            <person name="Kamisugi Y."/>
            <person name="Saleh O."/>
            <person name="Blanc G."/>
            <person name="Decker E.L."/>
            <person name="van Gessel N."/>
            <person name="Grimwood J."/>
            <person name="Hayes R.D."/>
            <person name="Graham S.W."/>
            <person name="Gunter L.E."/>
            <person name="McDaniel S.F."/>
            <person name="Hoernstein S.N.W."/>
            <person name="Larsson A."/>
            <person name="Li F.W."/>
            <person name="Perroud P.F."/>
            <person name="Phillips J."/>
            <person name="Ranjan P."/>
            <person name="Rokshar D.S."/>
            <person name="Rothfels C.J."/>
            <person name="Schneider L."/>
            <person name="Shu S."/>
            <person name="Stevenson D.W."/>
            <person name="Thummler F."/>
            <person name="Tillich M."/>
            <person name="Villarreal Aguilar J.C."/>
            <person name="Widiez T."/>
            <person name="Wong G.K."/>
            <person name="Wymore A."/>
            <person name="Zhang Y."/>
            <person name="Zimmer A.D."/>
            <person name="Quatrano R.S."/>
            <person name="Mayer K.F.X."/>
            <person name="Goodstein D."/>
            <person name="Casacuberta J.M."/>
            <person name="Vandepoele K."/>
            <person name="Reski R."/>
            <person name="Cuming A.C."/>
            <person name="Tuskan G.A."/>
            <person name="Maumus F."/>
            <person name="Salse J."/>
            <person name="Schmutz J."/>
            <person name="Rensing S.A."/>
        </authorList>
    </citation>
    <scope>NUCLEOTIDE SEQUENCE [LARGE SCALE GENOMIC DNA]</scope>
    <source>
        <strain evidence="5 6">cv. Gransden 2004</strain>
    </source>
</reference>
<reference evidence="4 6" key="1">
    <citation type="journal article" date="2008" name="Science">
        <title>The Physcomitrella genome reveals evolutionary insights into the conquest of land by plants.</title>
        <authorList>
            <person name="Rensing S."/>
            <person name="Lang D."/>
            <person name="Zimmer A."/>
            <person name="Terry A."/>
            <person name="Salamov A."/>
            <person name="Shapiro H."/>
            <person name="Nishiyama T."/>
            <person name="Perroud P.-F."/>
            <person name="Lindquist E."/>
            <person name="Kamisugi Y."/>
            <person name="Tanahashi T."/>
            <person name="Sakakibara K."/>
            <person name="Fujita T."/>
            <person name="Oishi K."/>
            <person name="Shin-I T."/>
            <person name="Kuroki Y."/>
            <person name="Toyoda A."/>
            <person name="Suzuki Y."/>
            <person name="Hashimoto A."/>
            <person name="Yamaguchi K."/>
            <person name="Sugano A."/>
            <person name="Kohara Y."/>
            <person name="Fujiyama A."/>
            <person name="Anterola A."/>
            <person name="Aoki S."/>
            <person name="Ashton N."/>
            <person name="Barbazuk W.B."/>
            <person name="Barker E."/>
            <person name="Bennetzen J."/>
            <person name="Bezanilla M."/>
            <person name="Blankenship R."/>
            <person name="Cho S.H."/>
            <person name="Dutcher S."/>
            <person name="Estelle M."/>
            <person name="Fawcett J.A."/>
            <person name="Gundlach H."/>
            <person name="Hanada K."/>
            <person name="Heyl A."/>
            <person name="Hicks K.A."/>
            <person name="Hugh J."/>
            <person name="Lohr M."/>
            <person name="Mayer K."/>
            <person name="Melkozernov A."/>
            <person name="Murata T."/>
            <person name="Nelson D."/>
            <person name="Pils B."/>
            <person name="Prigge M."/>
            <person name="Reiss B."/>
            <person name="Renner T."/>
            <person name="Rombauts S."/>
            <person name="Rushton P."/>
            <person name="Sanderfoot A."/>
            <person name="Schween G."/>
            <person name="Shiu S.-H."/>
            <person name="Stueber K."/>
            <person name="Theodoulou F.L."/>
            <person name="Tu H."/>
            <person name="Van de Peer Y."/>
            <person name="Verrier P.J."/>
            <person name="Waters E."/>
            <person name="Wood A."/>
            <person name="Yang L."/>
            <person name="Cove D."/>
            <person name="Cuming A."/>
            <person name="Hasebe M."/>
            <person name="Lucas S."/>
            <person name="Mishler D.B."/>
            <person name="Reski R."/>
            <person name="Grigoriev I."/>
            <person name="Quatrano R.S."/>
            <person name="Boore J.L."/>
        </authorList>
    </citation>
    <scope>NUCLEOTIDE SEQUENCE [LARGE SCALE GENOMIC DNA]</scope>
    <source>
        <strain evidence="5 6">cv. Gransden 2004</strain>
    </source>
</reference>
<gene>
    <name evidence="5" type="primary">LOC112292636</name>
    <name evidence="4" type="ORF">PHYPA_019108</name>
</gene>
<dbReference type="EMBL" id="ABEU02000015">
    <property type="protein sequence ID" value="PNR38830.1"/>
    <property type="molecule type" value="Genomic_DNA"/>
</dbReference>
<dbReference type="SUPFAM" id="SSF110004">
    <property type="entry name" value="Glycolipid transfer protein, GLTP"/>
    <property type="match status" value="1"/>
</dbReference>
<reference evidence="5" key="3">
    <citation type="submission" date="2020-12" db="UniProtKB">
        <authorList>
            <consortium name="EnsemblPlants"/>
        </authorList>
    </citation>
    <scope>IDENTIFICATION</scope>
</reference>
<evidence type="ECO:0000256" key="2">
    <source>
        <dbReference type="ARBA" id="ARBA00022448"/>
    </source>
</evidence>
<dbReference type="PANTHER" id="PTHR10219">
    <property type="entry name" value="GLYCOLIPID TRANSFER PROTEIN-RELATED"/>
    <property type="match status" value="1"/>
</dbReference>
<dbReference type="EnsemblPlants" id="Pp3c15_300V3.1">
    <property type="protein sequence ID" value="Pp3c15_300V3.1"/>
    <property type="gene ID" value="Pp3c15_300"/>
</dbReference>
<organism evidence="4">
    <name type="scientific">Physcomitrium patens</name>
    <name type="common">Spreading-leaved earth moss</name>
    <name type="synonym">Physcomitrella patens</name>
    <dbReference type="NCBI Taxonomy" id="3218"/>
    <lineage>
        <taxon>Eukaryota</taxon>
        <taxon>Viridiplantae</taxon>
        <taxon>Streptophyta</taxon>
        <taxon>Embryophyta</taxon>
        <taxon>Bryophyta</taxon>
        <taxon>Bryophytina</taxon>
        <taxon>Bryopsida</taxon>
        <taxon>Funariidae</taxon>
        <taxon>Funariales</taxon>
        <taxon>Funariaceae</taxon>
        <taxon>Physcomitrium</taxon>
    </lineage>
</organism>
<sequence length="215" mass="23836">MESDEGHDRLLFAIAKAWKGLQGELLVQGDGDAPPAAAPALTLRSFSHGCSLISPLFGCLGIAFKFAEKDYVAKVHDLCEAAKEYDTLSVMVDQDIKNQTVRNGGSHTRNLLRVLRGVDMVRVLFEHILVTEGNSLKEPASKAYEQVFAPHHSWTIRKVVSAGMLMLPTKIQFLKKLNEEEDSAKGHIEEFVKSAGPVVQYVNNIYLNKELGTDW</sequence>
<evidence type="ECO:0000313" key="4">
    <source>
        <dbReference type="EMBL" id="PNR38830.1"/>
    </source>
</evidence>
<proteinExistence type="inferred from homology"/>
<dbReference type="RefSeq" id="XP_024397072.1">
    <property type="nucleotide sequence ID" value="XM_024541304.2"/>
</dbReference>
<keyword evidence="2" id="KW-0813">Transport</keyword>
<dbReference type="STRING" id="3218.A9TDW1"/>
<dbReference type="GO" id="GO:0005829">
    <property type="term" value="C:cytosol"/>
    <property type="evidence" value="ECO:0000318"/>
    <property type="project" value="GO_Central"/>
</dbReference>
<evidence type="ECO:0000313" key="6">
    <source>
        <dbReference type="Proteomes" id="UP000006727"/>
    </source>
</evidence>
<feature type="domain" description="Glycolipid transfer protein" evidence="3">
    <location>
        <begin position="43"/>
        <end position="179"/>
    </location>
</feature>
<dbReference type="Gramene" id="Pp3c15_300V3.1">
    <property type="protein sequence ID" value="Pp3c15_300V3.1"/>
    <property type="gene ID" value="Pp3c15_300"/>
</dbReference>
<dbReference type="eggNOG" id="KOG4189">
    <property type="taxonomic scope" value="Eukaryota"/>
</dbReference>
<dbReference type="Proteomes" id="UP000006727">
    <property type="component" value="Chromosome 15"/>
</dbReference>
<dbReference type="PaxDb" id="3218-PP1S211_32V6.2"/>